<feature type="region of interest" description="Disordered" evidence="1">
    <location>
        <begin position="42"/>
        <end position="74"/>
    </location>
</feature>
<dbReference type="KEGG" id="rtu:PR017_20870"/>
<evidence type="ECO:0000313" key="2">
    <source>
        <dbReference type="EMBL" id="WFR97643.1"/>
    </source>
</evidence>
<dbReference type="InterPro" id="IPR021327">
    <property type="entry name" value="DUF2934"/>
</dbReference>
<evidence type="ECO:0000256" key="1">
    <source>
        <dbReference type="SAM" id="MobiDB-lite"/>
    </source>
</evidence>
<reference evidence="2 3" key="1">
    <citation type="journal article" date="2018" name="Sci. Rep.">
        <title>Rhizobium tumorigenes sp. nov., a novel plant tumorigenic bacterium isolated from cane gall tumors on thornless blackberry.</title>
        <authorList>
            <person name="Kuzmanovi N."/>
            <person name="Smalla K."/>
            <person name="Gronow S."/>
            <person name="PuBawska J."/>
        </authorList>
    </citation>
    <scope>NUCLEOTIDE SEQUENCE [LARGE SCALE GENOMIC DNA]</scope>
    <source>
        <strain evidence="2 3">1078</strain>
    </source>
</reference>
<geneLocation type="plasmid" evidence="2 3">
    <name>pRt1078</name>
</geneLocation>
<reference evidence="3" key="2">
    <citation type="journal article" date="2023" name="MicrobiologyOpen">
        <title>Genomics of the tumorigenes clade of the family Rhizobiaceae and description of Rhizobium rhododendri sp. nov.</title>
        <authorList>
            <person name="Kuzmanovic N."/>
            <person name="diCenzo G.C."/>
            <person name="Bunk B."/>
            <person name="Sproeer C."/>
            <person name="Fruehling A."/>
            <person name="Neumann-Schaal M."/>
            <person name="Overmann J."/>
            <person name="Smalla K."/>
        </authorList>
    </citation>
    <scope>NUCLEOTIDE SEQUENCE [LARGE SCALE GENOMIC DNA]</scope>
    <source>
        <strain evidence="3">1078</strain>
        <plasmid evidence="3">pRt1078</plasmid>
    </source>
</reference>
<organism evidence="2 3">
    <name type="scientific">Rhizobium tumorigenes</name>
    <dbReference type="NCBI Taxonomy" id="2041385"/>
    <lineage>
        <taxon>Bacteria</taxon>
        <taxon>Pseudomonadati</taxon>
        <taxon>Pseudomonadota</taxon>
        <taxon>Alphaproteobacteria</taxon>
        <taxon>Hyphomicrobiales</taxon>
        <taxon>Rhizobiaceae</taxon>
        <taxon>Rhizobium/Agrobacterium group</taxon>
        <taxon>Rhizobium</taxon>
    </lineage>
</organism>
<dbReference type="AlphaFoldDB" id="A0AAF1KSK3"/>
<keyword evidence="2" id="KW-0614">Plasmid</keyword>
<keyword evidence="3" id="KW-1185">Reference proteome</keyword>
<dbReference type="Proteomes" id="UP000249499">
    <property type="component" value="Plasmid pRt1078"/>
</dbReference>
<dbReference type="RefSeq" id="WP_240538953.1">
    <property type="nucleotide sequence ID" value="NZ_CP117256.1"/>
</dbReference>
<name>A0AAF1KSK3_9HYPH</name>
<sequence length="74" mass="8577">MNTDRDELLRKNAYHKWEAEGRPDGQHDKHWRDAEREFSTVAEEELTDKEAHRGDAPTPSTELPKVGEFSSVNK</sequence>
<gene>
    <name evidence="2" type="ORF">PR017_20870</name>
</gene>
<protein>
    <submittedName>
        <fullName evidence="2">DUF2934 domain-containing protein</fullName>
    </submittedName>
</protein>
<dbReference type="Pfam" id="PF11154">
    <property type="entry name" value="DUF2934"/>
    <property type="match status" value="1"/>
</dbReference>
<dbReference type="EMBL" id="CP117256">
    <property type="protein sequence ID" value="WFR97643.1"/>
    <property type="molecule type" value="Genomic_DNA"/>
</dbReference>
<accession>A0AAF1KSK3</accession>
<proteinExistence type="predicted"/>
<evidence type="ECO:0000313" key="3">
    <source>
        <dbReference type="Proteomes" id="UP000249499"/>
    </source>
</evidence>